<keyword evidence="4 6" id="KW-0418">Kinase</keyword>
<evidence type="ECO:0000256" key="4">
    <source>
        <dbReference type="ARBA" id="ARBA00022777"/>
    </source>
</evidence>
<dbReference type="RefSeq" id="WP_343333314.1">
    <property type="nucleotide sequence ID" value="NZ_JAPOHD010000025.1"/>
</dbReference>
<keyword evidence="6" id="KW-0460">Magnesium</keyword>
<feature type="binding site" evidence="6">
    <location>
        <position position="385"/>
    </location>
    <ligand>
        <name>Mg(2+)</name>
        <dbReference type="ChEBI" id="CHEBI:18420"/>
    </ligand>
</feature>
<proteinExistence type="inferred from homology"/>
<keyword evidence="5 6" id="KW-0067">ATP-binding</keyword>
<dbReference type="PRINTS" id="PR00471">
    <property type="entry name" value="ACETATEKNASE"/>
</dbReference>
<feature type="binding site" evidence="6">
    <location>
        <begin position="209"/>
        <end position="213"/>
    </location>
    <ligand>
        <name>ATP</name>
        <dbReference type="ChEBI" id="CHEBI:30616"/>
    </ligand>
</feature>
<dbReference type="EMBL" id="JAPOHD010000025">
    <property type="protein sequence ID" value="MCY1720980.1"/>
    <property type="molecule type" value="Genomic_DNA"/>
</dbReference>
<evidence type="ECO:0000256" key="5">
    <source>
        <dbReference type="ARBA" id="ARBA00022840"/>
    </source>
</evidence>
<dbReference type="GO" id="GO:0005524">
    <property type="term" value="F:ATP binding"/>
    <property type="evidence" value="ECO:0007669"/>
    <property type="project" value="UniProtKB-KW"/>
</dbReference>
<keyword evidence="6" id="KW-0479">Metal-binding</keyword>
<dbReference type="InterPro" id="IPR000890">
    <property type="entry name" value="Aliphatic_acid_kin_short-chain"/>
</dbReference>
<accession>A0A9X3FDG5</accession>
<evidence type="ECO:0000256" key="7">
    <source>
        <dbReference type="RuleBase" id="RU003835"/>
    </source>
</evidence>
<sequence>MNILVINAGSSSIKYQLIDMNTELPLASGLVERIGLEEGVVKHKTFVNGEENKITESFPIPDHAVGLKRVAELLTDEKVGVISDPSEIKAVGHRLVHGGESFTDTVVITDEVKAKVKELFPLAPLHNPANLVGVEVAEKVFPNATQVGVFDTAFHQTIPEKAFRYALPQKFYNEMRIRKYGFHGTSHKFISEKAIEYLGNKDAKVITIHLGNGASMAAVKGGVCVDTTMGMGPLGGLIMGTRSGDIDPAIIFYLTQQKGFTADEVADLLNKESGMKGLTGFTDMRDVEGNFVNGDPVAVLAINMYVYRIKQYIGSYAAAMNGVDAIVFTAGVGENKTPVRRMVCEDMTYLGIEWDAEKDKIRDKDVNEINTDGAKTKVLIIPTNEELEIAKQSMELIK</sequence>
<evidence type="ECO:0000256" key="6">
    <source>
        <dbReference type="HAMAP-Rule" id="MF_00020"/>
    </source>
</evidence>
<dbReference type="GO" id="GO:0006085">
    <property type="term" value="P:acetyl-CoA biosynthetic process"/>
    <property type="evidence" value="ECO:0007669"/>
    <property type="project" value="UniProtKB-UniRule"/>
</dbReference>
<feature type="binding site" evidence="6">
    <location>
        <begin position="331"/>
        <end position="335"/>
    </location>
    <ligand>
        <name>ATP</name>
        <dbReference type="ChEBI" id="CHEBI:30616"/>
    </ligand>
</feature>
<comment type="caution">
    <text evidence="8">The sequence shown here is derived from an EMBL/GenBank/DDBJ whole genome shotgun (WGS) entry which is preliminary data.</text>
</comment>
<evidence type="ECO:0000256" key="1">
    <source>
        <dbReference type="ARBA" id="ARBA00008748"/>
    </source>
</evidence>
<feature type="binding site" evidence="6">
    <location>
        <position position="94"/>
    </location>
    <ligand>
        <name>substrate</name>
    </ligand>
</feature>
<dbReference type="Pfam" id="PF00871">
    <property type="entry name" value="Acetate_kinase"/>
    <property type="match status" value="1"/>
</dbReference>
<feature type="active site" description="Proton donor/acceptor" evidence="6">
    <location>
        <position position="151"/>
    </location>
</feature>
<organism evidence="8 9">
    <name type="scientific">Draconibacterium aestuarii</name>
    <dbReference type="NCBI Taxonomy" id="2998507"/>
    <lineage>
        <taxon>Bacteria</taxon>
        <taxon>Pseudomonadati</taxon>
        <taxon>Bacteroidota</taxon>
        <taxon>Bacteroidia</taxon>
        <taxon>Marinilabiliales</taxon>
        <taxon>Prolixibacteraceae</taxon>
        <taxon>Draconibacterium</taxon>
    </lineage>
</organism>
<comment type="cofactor">
    <cofactor evidence="6">
        <name>Mg(2+)</name>
        <dbReference type="ChEBI" id="CHEBI:18420"/>
    </cofactor>
    <cofactor evidence="6">
        <name>Mn(2+)</name>
        <dbReference type="ChEBI" id="CHEBI:29035"/>
    </cofactor>
    <text evidence="6">Mg(2+). Can also accept Mn(2+).</text>
</comment>
<dbReference type="PROSITE" id="PS01075">
    <property type="entry name" value="ACETATE_KINASE_1"/>
    <property type="match status" value="1"/>
</dbReference>
<evidence type="ECO:0000313" key="9">
    <source>
        <dbReference type="Proteomes" id="UP001145087"/>
    </source>
</evidence>
<gene>
    <name evidence="6" type="primary">ackA</name>
    <name evidence="8" type="ORF">OU798_11550</name>
</gene>
<dbReference type="Gene3D" id="3.30.420.40">
    <property type="match status" value="2"/>
</dbReference>
<feature type="binding site" evidence="6">
    <location>
        <begin position="283"/>
        <end position="285"/>
    </location>
    <ligand>
        <name>ATP</name>
        <dbReference type="ChEBI" id="CHEBI:30616"/>
    </ligand>
</feature>
<comment type="subcellular location">
    <subcellularLocation>
        <location evidence="6">Cytoplasm</location>
    </subcellularLocation>
</comment>
<dbReference type="GO" id="GO:0006083">
    <property type="term" value="P:acetate metabolic process"/>
    <property type="evidence" value="ECO:0007669"/>
    <property type="project" value="TreeGrafter"/>
</dbReference>
<feature type="site" description="Transition state stabilizer" evidence="6">
    <location>
        <position position="242"/>
    </location>
</feature>
<dbReference type="Proteomes" id="UP001145087">
    <property type="component" value="Unassembled WGS sequence"/>
</dbReference>
<dbReference type="NCBIfam" id="TIGR00016">
    <property type="entry name" value="ackA"/>
    <property type="match status" value="1"/>
</dbReference>
<comment type="pathway">
    <text evidence="6">Metabolic intermediate biosynthesis; acetyl-CoA biosynthesis; acetyl-CoA from acetate: step 1/2.</text>
</comment>
<evidence type="ECO:0000256" key="3">
    <source>
        <dbReference type="ARBA" id="ARBA00022741"/>
    </source>
</evidence>
<dbReference type="GO" id="GO:0000287">
    <property type="term" value="F:magnesium ion binding"/>
    <property type="evidence" value="ECO:0007669"/>
    <property type="project" value="UniProtKB-UniRule"/>
</dbReference>
<dbReference type="PIRSF" id="PIRSF000722">
    <property type="entry name" value="Acetate_prop_kin"/>
    <property type="match status" value="1"/>
</dbReference>
<dbReference type="PANTHER" id="PTHR21060:SF15">
    <property type="entry name" value="ACETATE KINASE-RELATED"/>
    <property type="match status" value="1"/>
</dbReference>
<dbReference type="PANTHER" id="PTHR21060">
    <property type="entry name" value="ACETATE KINASE"/>
    <property type="match status" value="1"/>
</dbReference>
<dbReference type="EC" id="2.7.2.1" evidence="6"/>
<feature type="binding site" evidence="6">
    <location>
        <position position="14"/>
    </location>
    <ligand>
        <name>ATP</name>
        <dbReference type="ChEBI" id="CHEBI:30616"/>
    </ligand>
</feature>
<dbReference type="SUPFAM" id="SSF53067">
    <property type="entry name" value="Actin-like ATPase domain"/>
    <property type="match status" value="2"/>
</dbReference>
<evidence type="ECO:0000313" key="8">
    <source>
        <dbReference type="EMBL" id="MCY1720980.1"/>
    </source>
</evidence>
<comment type="catalytic activity">
    <reaction evidence="6">
        <text>acetate + ATP = acetyl phosphate + ADP</text>
        <dbReference type="Rhea" id="RHEA:11352"/>
        <dbReference type="ChEBI" id="CHEBI:22191"/>
        <dbReference type="ChEBI" id="CHEBI:30089"/>
        <dbReference type="ChEBI" id="CHEBI:30616"/>
        <dbReference type="ChEBI" id="CHEBI:456216"/>
        <dbReference type="EC" id="2.7.2.1"/>
    </reaction>
</comment>
<keyword evidence="2 6" id="KW-0808">Transferase</keyword>
<keyword evidence="3 6" id="KW-0547">Nucleotide-binding</keyword>
<comment type="similarity">
    <text evidence="1 6 7">Belongs to the acetokinase family.</text>
</comment>
<feature type="site" description="Transition state stabilizer" evidence="6">
    <location>
        <position position="183"/>
    </location>
</feature>
<name>A0A9X3FDG5_9BACT</name>
<comment type="subunit">
    <text evidence="6">Homodimer.</text>
</comment>
<dbReference type="GO" id="GO:0008776">
    <property type="term" value="F:acetate kinase activity"/>
    <property type="evidence" value="ECO:0007669"/>
    <property type="project" value="UniProtKB-UniRule"/>
</dbReference>
<dbReference type="PROSITE" id="PS01076">
    <property type="entry name" value="ACETATE_KINASE_2"/>
    <property type="match status" value="1"/>
</dbReference>
<comment type="function">
    <text evidence="6">Catalyzes the formation of acetyl phosphate from acetate and ATP. Can also catalyze the reverse reaction.</text>
</comment>
<dbReference type="GO" id="GO:0005737">
    <property type="term" value="C:cytoplasm"/>
    <property type="evidence" value="ECO:0007669"/>
    <property type="project" value="UniProtKB-SubCell"/>
</dbReference>
<keyword evidence="9" id="KW-1185">Reference proteome</keyword>
<dbReference type="HAMAP" id="MF_00020">
    <property type="entry name" value="Acetate_kinase"/>
    <property type="match status" value="1"/>
</dbReference>
<dbReference type="AlphaFoldDB" id="A0A9X3FDG5"/>
<evidence type="ECO:0000256" key="2">
    <source>
        <dbReference type="ARBA" id="ARBA00022679"/>
    </source>
</evidence>
<reference evidence="8" key="1">
    <citation type="submission" date="2022-11" db="EMBL/GenBank/DDBJ databases">
        <title>Marilongibacter aestuarii gen. nov., sp. nov., isolated from tidal flat sediment.</title>
        <authorList>
            <person name="Jiayan W."/>
        </authorList>
    </citation>
    <scope>NUCLEOTIDE SEQUENCE</scope>
    <source>
        <strain evidence="8">Z1-6</strain>
    </source>
</reference>
<dbReference type="InterPro" id="IPR043129">
    <property type="entry name" value="ATPase_NBD"/>
</dbReference>
<keyword evidence="6" id="KW-0963">Cytoplasm</keyword>
<feature type="binding site" evidence="6">
    <location>
        <position position="7"/>
    </location>
    <ligand>
        <name>Mg(2+)</name>
        <dbReference type="ChEBI" id="CHEBI:18420"/>
    </ligand>
</feature>
<dbReference type="InterPro" id="IPR023865">
    <property type="entry name" value="Aliphatic_acid_kinase_CS"/>
</dbReference>
<dbReference type="CDD" id="cd24010">
    <property type="entry name" value="ASKHA_NBD_AcK_PK"/>
    <property type="match status" value="1"/>
</dbReference>
<protein>
    <recommendedName>
        <fullName evidence="6">Acetate kinase</fullName>
        <ecNumber evidence="6">2.7.2.1</ecNumber>
    </recommendedName>
    <alternativeName>
        <fullName evidence="6">Acetokinase</fullName>
    </alternativeName>
</protein>
<dbReference type="InterPro" id="IPR004372">
    <property type="entry name" value="Ac/propionate_kinase"/>
</dbReference>